<organism evidence="3 4">
    <name type="scientific">Compostimonas suwonensis</name>
    <dbReference type="NCBI Taxonomy" id="1048394"/>
    <lineage>
        <taxon>Bacteria</taxon>
        <taxon>Bacillati</taxon>
        <taxon>Actinomycetota</taxon>
        <taxon>Actinomycetes</taxon>
        <taxon>Micrococcales</taxon>
        <taxon>Microbacteriaceae</taxon>
        <taxon>Compostimonas</taxon>
    </lineage>
</organism>
<evidence type="ECO:0000313" key="4">
    <source>
        <dbReference type="Proteomes" id="UP000230161"/>
    </source>
</evidence>
<keyword evidence="1" id="KW-0472">Membrane</keyword>
<feature type="transmembrane region" description="Helical" evidence="1">
    <location>
        <begin position="127"/>
        <end position="149"/>
    </location>
</feature>
<evidence type="ECO:0000259" key="2">
    <source>
        <dbReference type="Pfam" id="PF04235"/>
    </source>
</evidence>
<evidence type="ECO:0000313" key="3">
    <source>
        <dbReference type="EMBL" id="PJJ55573.1"/>
    </source>
</evidence>
<sequence length="339" mass="35746">MRATQSRVQAVDIARGLALFGMFIAHVAPAADGIPVVEQLVAFSDERPRILFALVAGMGLGFISGGVTPLTADRGRVRGQVAIRAVLIFALGALLISLQPLVIVILEVYGLAFLLMIPLIFVRAEILLVVGCVLVAVMPAFTWAATAAFRVLPPDAQGWRIPLDWLLTGAYPLVIWVPVMMIGLALVRLDLAAVRTVVWMSAAGVVGIVTGLIAWQLAGNAGDPLLAESAFTVMNVSVAVAIVAALLALTGLAPTGARRVARAVFWPVAAVGAMPLTIYTAHILVLVVSKRQEAGVTTDDSWGLTIGLIVGSLLFASLWRRLVGRGPLEWVVAKASMRG</sequence>
<feature type="transmembrane region" description="Helical" evidence="1">
    <location>
        <begin position="81"/>
        <end position="98"/>
    </location>
</feature>
<evidence type="ECO:0000256" key="1">
    <source>
        <dbReference type="SAM" id="Phobius"/>
    </source>
</evidence>
<keyword evidence="1" id="KW-0812">Transmembrane</keyword>
<feature type="transmembrane region" description="Helical" evidence="1">
    <location>
        <begin position="196"/>
        <end position="218"/>
    </location>
</feature>
<feature type="transmembrane region" description="Helical" evidence="1">
    <location>
        <begin position="104"/>
        <end position="122"/>
    </location>
</feature>
<proteinExistence type="predicted"/>
<feature type="transmembrane region" description="Helical" evidence="1">
    <location>
        <begin position="264"/>
        <end position="289"/>
    </location>
</feature>
<feature type="domain" description="DUF418" evidence="2">
    <location>
        <begin position="196"/>
        <end position="334"/>
    </location>
</feature>
<feature type="transmembrane region" description="Helical" evidence="1">
    <location>
        <begin position="12"/>
        <end position="30"/>
    </location>
</feature>
<dbReference type="AlphaFoldDB" id="A0A2M9BC88"/>
<dbReference type="InterPro" id="IPR007349">
    <property type="entry name" value="DUF418"/>
</dbReference>
<keyword evidence="4" id="KW-1185">Reference proteome</keyword>
<name>A0A2M9BC88_9MICO</name>
<comment type="caution">
    <text evidence="3">The sequence shown here is derived from an EMBL/GenBank/DDBJ whole genome shotgun (WGS) entry which is preliminary data.</text>
</comment>
<feature type="transmembrane region" description="Helical" evidence="1">
    <location>
        <begin position="50"/>
        <end position="69"/>
    </location>
</feature>
<dbReference type="EMBL" id="PGFB01000005">
    <property type="protein sequence ID" value="PJJ55573.1"/>
    <property type="molecule type" value="Genomic_DNA"/>
</dbReference>
<dbReference type="Pfam" id="PF04235">
    <property type="entry name" value="DUF418"/>
    <property type="match status" value="1"/>
</dbReference>
<gene>
    <name evidence="3" type="ORF">CLV54_2920</name>
</gene>
<feature type="transmembrane region" description="Helical" evidence="1">
    <location>
        <begin position="301"/>
        <end position="319"/>
    </location>
</feature>
<keyword evidence="1" id="KW-1133">Transmembrane helix</keyword>
<protein>
    <submittedName>
        <fullName evidence="3">Uncharacterized protein DUF418</fullName>
    </submittedName>
</protein>
<feature type="transmembrane region" description="Helical" evidence="1">
    <location>
        <begin position="230"/>
        <end position="252"/>
    </location>
</feature>
<feature type="transmembrane region" description="Helical" evidence="1">
    <location>
        <begin position="169"/>
        <end position="189"/>
    </location>
</feature>
<reference evidence="3 4" key="1">
    <citation type="submission" date="2017-11" db="EMBL/GenBank/DDBJ databases">
        <title>Genomic Encyclopedia of Archaeal and Bacterial Type Strains, Phase II (KMG-II): From Individual Species to Whole Genera.</title>
        <authorList>
            <person name="Goeker M."/>
        </authorList>
    </citation>
    <scope>NUCLEOTIDE SEQUENCE [LARGE SCALE GENOMIC DNA]</scope>
    <source>
        <strain evidence="3 4">DSM 25625</strain>
    </source>
</reference>
<accession>A0A2M9BC88</accession>
<dbReference type="Proteomes" id="UP000230161">
    <property type="component" value="Unassembled WGS sequence"/>
</dbReference>